<evidence type="ECO:0000313" key="3">
    <source>
        <dbReference type="EMBL" id="OGD79851.1"/>
    </source>
</evidence>
<evidence type="ECO:0000259" key="2">
    <source>
        <dbReference type="PROSITE" id="PS51740"/>
    </source>
</evidence>
<dbReference type="EMBL" id="MFAM01000007">
    <property type="protein sequence ID" value="OGD79851.1"/>
    <property type="molecule type" value="Genomic_DNA"/>
</dbReference>
<organism evidence="3 4">
    <name type="scientific">Candidatus Collierbacteria bacterium RIFOXYB1_FULL_49_13</name>
    <dbReference type="NCBI Taxonomy" id="1817728"/>
    <lineage>
        <taxon>Bacteria</taxon>
        <taxon>Candidatus Collieribacteriota</taxon>
    </lineage>
</organism>
<dbReference type="GO" id="GO:0003677">
    <property type="term" value="F:DNA binding"/>
    <property type="evidence" value="ECO:0007669"/>
    <property type="project" value="UniProtKB-UniRule"/>
</dbReference>
<dbReference type="InterPro" id="IPR007159">
    <property type="entry name" value="SpoVT-AbrB_dom"/>
</dbReference>
<protein>
    <recommendedName>
        <fullName evidence="2">SpoVT-AbrB domain-containing protein</fullName>
    </recommendedName>
</protein>
<dbReference type="PROSITE" id="PS51740">
    <property type="entry name" value="SPOVT_ABRB"/>
    <property type="match status" value="1"/>
</dbReference>
<keyword evidence="1" id="KW-0238">DNA-binding</keyword>
<dbReference type="SMART" id="SM00966">
    <property type="entry name" value="SpoVT_AbrB"/>
    <property type="match status" value="1"/>
</dbReference>
<reference evidence="3 4" key="1">
    <citation type="journal article" date="2016" name="Nat. Commun.">
        <title>Thousands of microbial genomes shed light on interconnected biogeochemical processes in an aquifer system.</title>
        <authorList>
            <person name="Anantharaman K."/>
            <person name="Brown C.T."/>
            <person name="Hug L.A."/>
            <person name="Sharon I."/>
            <person name="Castelle C.J."/>
            <person name="Probst A.J."/>
            <person name="Thomas B.C."/>
            <person name="Singh A."/>
            <person name="Wilkins M.J."/>
            <person name="Karaoz U."/>
            <person name="Brodie E.L."/>
            <person name="Williams K.H."/>
            <person name="Hubbard S.S."/>
            <person name="Banfield J.F."/>
        </authorList>
    </citation>
    <scope>NUCLEOTIDE SEQUENCE [LARGE SCALE GENOMIC DNA]</scope>
</reference>
<dbReference type="Proteomes" id="UP000176682">
    <property type="component" value="Unassembled WGS sequence"/>
</dbReference>
<dbReference type="SUPFAM" id="SSF89447">
    <property type="entry name" value="AbrB/MazE/MraZ-like"/>
    <property type="match status" value="1"/>
</dbReference>
<proteinExistence type="predicted"/>
<accession>A0A1F5FJT2</accession>
<name>A0A1F5FJT2_9BACT</name>
<dbReference type="InterPro" id="IPR037914">
    <property type="entry name" value="SpoVT-AbrB_sf"/>
</dbReference>
<sequence>MTYLVSITSQGQLSIPVKVRRQLGLTKPGKAIINVHDDHFTVEPVRDILSLKGILRGKKADMKAIRQGFEQYLADEGMGIK</sequence>
<evidence type="ECO:0000256" key="1">
    <source>
        <dbReference type="PROSITE-ProRule" id="PRU01076"/>
    </source>
</evidence>
<evidence type="ECO:0000313" key="4">
    <source>
        <dbReference type="Proteomes" id="UP000176682"/>
    </source>
</evidence>
<feature type="domain" description="SpoVT-AbrB" evidence="2">
    <location>
        <begin position="2"/>
        <end position="47"/>
    </location>
</feature>
<gene>
    <name evidence="3" type="ORF">A2368_04710</name>
</gene>
<dbReference type="AlphaFoldDB" id="A0A1F5FJT2"/>
<comment type="caution">
    <text evidence="3">The sequence shown here is derived from an EMBL/GenBank/DDBJ whole genome shotgun (WGS) entry which is preliminary data.</text>
</comment>